<dbReference type="InterPro" id="IPR024278">
    <property type="entry name" value="DUF3823_N"/>
</dbReference>
<evidence type="ECO:0000256" key="1">
    <source>
        <dbReference type="SAM" id="SignalP"/>
    </source>
</evidence>
<dbReference type="InterPro" id="IPR041186">
    <property type="entry name" value="DUF3823_C"/>
</dbReference>
<organism evidence="4 5">
    <name type="scientific">Hufsiella arboris</name>
    <dbReference type="NCBI Taxonomy" id="2695275"/>
    <lineage>
        <taxon>Bacteria</taxon>
        <taxon>Pseudomonadati</taxon>
        <taxon>Bacteroidota</taxon>
        <taxon>Sphingobacteriia</taxon>
        <taxon>Sphingobacteriales</taxon>
        <taxon>Sphingobacteriaceae</taxon>
        <taxon>Hufsiella</taxon>
    </lineage>
</organism>
<dbReference type="RefSeq" id="WP_160846092.1">
    <property type="nucleotide sequence ID" value="NZ_WVHT01000011.1"/>
</dbReference>
<reference evidence="4 5" key="1">
    <citation type="submission" date="2019-11" db="EMBL/GenBank/DDBJ databases">
        <title>Pedobacter sp. HMF7647 Genome sequencing and assembly.</title>
        <authorList>
            <person name="Kang H."/>
            <person name="Kim H."/>
            <person name="Joh K."/>
        </authorList>
    </citation>
    <scope>NUCLEOTIDE SEQUENCE [LARGE SCALE GENOMIC DNA]</scope>
    <source>
        <strain evidence="4 5">HMF7647</strain>
    </source>
</reference>
<dbReference type="Pfam" id="PF12866">
    <property type="entry name" value="DUF3823"/>
    <property type="match status" value="1"/>
</dbReference>
<evidence type="ECO:0000313" key="4">
    <source>
        <dbReference type="EMBL" id="MXV52912.1"/>
    </source>
</evidence>
<dbReference type="EMBL" id="WVHT01000011">
    <property type="protein sequence ID" value="MXV52912.1"/>
    <property type="molecule type" value="Genomic_DNA"/>
</dbReference>
<dbReference type="Proteomes" id="UP000466586">
    <property type="component" value="Unassembled WGS sequence"/>
</dbReference>
<dbReference type="Gene3D" id="2.60.40.1120">
    <property type="entry name" value="Carboxypeptidase-like, regulatory domain"/>
    <property type="match status" value="1"/>
</dbReference>
<keyword evidence="5" id="KW-1185">Reference proteome</keyword>
<evidence type="ECO:0000259" key="3">
    <source>
        <dbReference type="Pfam" id="PF18003"/>
    </source>
</evidence>
<comment type="caution">
    <text evidence="4">The sequence shown here is derived from an EMBL/GenBank/DDBJ whole genome shotgun (WGS) entry which is preliminary data.</text>
</comment>
<protein>
    <submittedName>
        <fullName evidence="4">DUF3823 domain-containing protein</fullName>
    </submittedName>
</protein>
<dbReference type="AlphaFoldDB" id="A0A7K1YEB1"/>
<evidence type="ECO:0000313" key="5">
    <source>
        <dbReference type="Proteomes" id="UP000466586"/>
    </source>
</evidence>
<feature type="domain" description="DUF3823" evidence="3">
    <location>
        <begin position="124"/>
        <end position="231"/>
    </location>
</feature>
<keyword evidence="1" id="KW-0732">Signal</keyword>
<gene>
    <name evidence="4" type="ORF">GS399_18210</name>
</gene>
<accession>A0A7K1YEB1</accession>
<feature type="chain" id="PRO_5029512116" evidence="1">
    <location>
        <begin position="22"/>
        <end position="237"/>
    </location>
</feature>
<name>A0A7K1YEB1_9SPHI</name>
<feature type="signal peptide" evidence="1">
    <location>
        <begin position="1"/>
        <end position="21"/>
    </location>
</feature>
<dbReference type="Pfam" id="PF18003">
    <property type="entry name" value="DUF3823_C"/>
    <property type="match status" value="1"/>
</dbReference>
<proteinExistence type="predicted"/>
<evidence type="ECO:0000259" key="2">
    <source>
        <dbReference type="Pfam" id="PF12866"/>
    </source>
</evidence>
<dbReference type="PROSITE" id="PS51257">
    <property type="entry name" value="PROKAR_LIPOPROTEIN"/>
    <property type="match status" value="1"/>
</dbReference>
<dbReference type="Gene3D" id="2.60.40.2060">
    <property type="match status" value="1"/>
</dbReference>
<feature type="domain" description="DUF3823" evidence="2">
    <location>
        <begin position="32"/>
        <end position="119"/>
    </location>
</feature>
<sequence length="237" mass="25900">MKRLVSKILLGITLLAGSACTKIDNYDGPNASFEGKLVDATTGGNFQTSTGSVRVRLEQISWSDTPSPQDIPSKFDGTFKDSKLFKGKYRITPIGGAFWPIYEPVEMDINGKSSHDFELTPYVVIKNLTSTLNGNELTLNFNIDAPVTAGMPGVIDVQPYVNTTELVGAGASIYDYSDLMKVTLNKDWAALTDADKNMTLKIPGLLPGRTFYVRVGVRLNDSFKSSNFSEIIEVKVP</sequence>